<dbReference type="Proteomes" id="UP001200741">
    <property type="component" value="Unassembled WGS sequence"/>
</dbReference>
<keyword evidence="3" id="KW-1185">Reference proteome</keyword>
<name>A0ABS8XMI3_9BURK</name>
<dbReference type="Pfam" id="PF07963">
    <property type="entry name" value="N_methyl"/>
    <property type="match status" value="1"/>
</dbReference>
<accession>A0ABS8XMI3</accession>
<dbReference type="RefSeq" id="WP_233369537.1">
    <property type="nucleotide sequence ID" value="NZ_JAJTWU010000001.1"/>
</dbReference>
<keyword evidence="1" id="KW-0472">Membrane</keyword>
<dbReference type="NCBIfam" id="TIGR02532">
    <property type="entry name" value="IV_pilin_GFxxxE"/>
    <property type="match status" value="1"/>
</dbReference>
<reference evidence="2 3" key="1">
    <citation type="submission" date="2021-12" db="EMBL/GenBank/DDBJ databases">
        <title>Genome seq of P8.</title>
        <authorList>
            <person name="Seo T."/>
        </authorList>
    </citation>
    <scope>NUCLEOTIDE SEQUENCE [LARGE SCALE GENOMIC DNA]</scope>
    <source>
        <strain evidence="2 3">P8</strain>
    </source>
</reference>
<proteinExistence type="predicted"/>
<evidence type="ECO:0000313" key="2">
    <source>
        <dbReference type="EMBL" id="MCE4552832.1"/>
    </source>
</evidence>
<dbReference type="EMBL" id="JAJTWU010000001">
    <property type="protein sequence ID" value="MCE4552832.1"/>
    <property type="molecule type" value="Genomic_DNA"/>
</dbReference>
<keyword evidence="1" id="KW-1133">Transmembrane helix</keyword>
<dbReference type="PROSITE" id="PS00409">
    <property type="entry name" value="PROKAR_NTER_METHYL"/>
    <property type="match status" value="1"/>
</dbReference>
<feature type="transmembrane region" description="Helical" evidence="1">
    <location>
        <begin position="12"/>
        <end position="34"/>
    </location>
</feature>
<keyword evidence="1" id="KW-0812">Transmembrane</keyword>
<evidence type="ECO:0000256" key="1">
    <source>
        <dbReference type="SAM" id="Phobius"/>
    </source>
</evidence>
<sequence length="131" mass="13999">MKYFKTPPVRGFSLIEMLVGVLIISFGLLGLVTLQARALQASTTTEDSQRATLLANEMAAIIINANDVNVDQTTIVKPWADRASAPDRGGLPGGTGTVTVNGNTARITVSWKPTGSSTDTYRYVTDVMIPQ</sequence>
<dbReference type="InterPro" id="IPR012902">
    <property type="entry name" value="N_methyl_site"/>
</dbReference>
<evidence type="ECO:0000313" key="3">
    <source>
        <dbReference type="Proteomes" id="UP001200741"/>
    </source>
</evidence>
<protein>
    <submittedName>
        <fullName evidence="2">Prepilin-type N-terminal cleavage/methylation domain-containing protein</fullName>
    </submittedName>
</protein>
<comment type="caution">
    <text evidence="2">The sequence shown here is derived from an EMBL/GenBank/DDBJ whole genome shotgun (WGS) entry which is preliminary data.</text>
</comment>
<gene>
    <name evidence="2" type="ORF">LXT13_00020</name>
</gene>
<organism evidence="2 3">
    <name type="scientific">Pelomonas cellulosilytica</name>
    <dbReference type="NCBI Taxonomy" id="2906762"/>
    <lineage>
        <taxon>Bacteria</taxon>
        <taxon>Pseudomonadati</taxon>
        <taxon>Pseudomonadota</taxon>
        <taxon>Betaproteobacteria</taxon>
        <taxon>Burkholderiales</taxon>
        <taxon>Sphaerotilaceae</taxon>
        <taxon>Roseateles</taxon>
    </lineage>
</organism>